<sequence>MTTSTPTTFSTLTGDYTFDTAHSRLGFVARHAMVTKVRGSFNEFEGTAKIDGDNPANSVVALTIQVASVDTRNEQRDGHLRTNDFLDIEKFPTITFTSTEIKHLGGNDFEVTGDLTIKDVTKPVTLPLEFQGAATDPFGNQRIGFEGSTTIVRSDFGVSYNAVLETGGVLVSDKITLEFEISAIKAA</sequence>
<reference evidence="3" key="1">
    <citation type="submission" date="2022-05" db="EMBL/GenBank/DDBJ databases">
        <title>Jatrophihabitans sp. SB3-54 whole genome sequence.</title>
        <authorList>
            <person name="Suh M.K."/>
            <person name="Eom M.K."/>
            <person name="Kim J.S."/>
            <person name="Kim H.S."/>
            <person name="Do H.E."/>
            <person name="Shin Y.K."/>
            <person name="Lee J.-S."/>
        </authorList>
    </citation>
    <scope>NUCLEOTIDE SEQUENCE</scope>
    <source>
        <strain evidence="3">SB3-54</strain>
    </source>
</reference>
<dbReference type="SUPFAM" id="SSF101874">
    <property type="entry name" value="YceI-like"/>
    <property type="match status" value="1"/>
</dbReference>
<dbReference type="EMBL" id="CP097463">
    <property type="protein sequence ID" value="WAX55087.1"/>
    <property type="molecule type" value="Genomic_DNA"/>
</dbReference>
<dbReference type="InterPro" id="IPR007372">
    <property type="entry name" value="Lipid/polyisoprenoid-bd_YceI"/>
</dbReference>
<comment type="similarity">
    <text evidence="1">Belongs to the UPF0312 family.</text>
</comment>
<keyword evidence="4" id="KW-1185">Reference proteome</keyword>
<evidence type="ECO:0000256" key="1">
    <source>
        <dbReference type="ARBA" id="ARBA00008812"/>
    </source>
</evidence>
<organism evidence="3 4">
    <name type="scientific">Jatrophihabitans cynanchi</name>
    <dbReference type="NCBI Taxonomy" id="2944128"/>
    <lineage>
        <taxon>Bacteria</taxon>
        <taxon>Bacillati</taxon>
        <taxon>Actinomycetota</taxon>
        <taxon>Actinomycetes</taxon>
        <taxon>Jatrophihabitantales</taxon>
        <taxon>Jatrophihabitantaceae</taxon>
        <taxon>Jatrophihabitans</taxon>
    </lineage>
</organism>
<evidence type="ECO:0000259" key="2">
    <source>
        <dbReference type="SMART" id="SM00867"/>
    </source>
</evidence>
<dbReference type="SMART" id="SM00867">
    <property type="entry name" value="YceI"/>
    <property type="match status" value="1"/>
</dbReference>
<dbReference type="InterPro" id="IPR036761">
    <property type="entry name" value="TTHA0802/YceI-like_sf"/>
</dbReference>
<dbReference type="Proteomes" id="UP001164693">
    <property type="component" value="Chromosome"/>
</dbReference>
<dbReference type="Gene3D" id="2.40.128.110">
    <property type="entry name" value="Lipid/polyisoprenoid-binding, YceI-like"/>
    <property type="match status" value="1"/>
</dbReference>
<gene>
    <name evidence="3" type="ORF">M6B22_11000</name>
</gene>
<protein>
    <submittedName>
        <fullName evidence="3">YceI family protein</fullName>
    </submittedName>
</protein>
<dbReference type="Pfam" id="PF04264">
    <property type="entry name" value="YceI"/>
    <property type="match status" value="1"/>
</dbReference>
<dbReference type="PANTHER" id="PTHR34406:SF1">
    <property type="entry name" value="PROTEIN YCEI"/>
    <property type="match status" value="1"/>
</dbReference>
<evidence type="ECO:0000313" key="4">
    <source>
        <dbReference type="Proteomes" id="UP001164693"/>
    </source>
</evidence>
<accession>A0ABY7JUQ5</accession>
<dbReference type="PANTHER" id="PTHR34406">
    <property type="entry name" value="PROTEIN YCEI"/>
    <property type="match status" value="1"/>
</dbReference>
<proteinExistence type="inferred from homology"/>
<evidence type="ECO:0000313" key="3">
    <source>
        <dbReference type="EMBL" id="WAX55087.1"/>
    </source>
</evidence>
<dbReference type="RefSeq" id="WP_269441589.1">
    <property type="nucleotide sequence ID" value="NZ_CP097463.1"/>
</dbReference>
<feature type="domain" description="Lipid/polyisoprenoid-binding YceI-like" evidence="2">
    <location>
        <begin position="15"/>
        <end position="184"/>
    </location>
</feature>
<name>A0ABY7JUQ5_9ACTN</name>